<name>A0AA84ZYK0_9TREM</name>
<keyword evidence="2" id="KW-0863">Zinc-finger</keyword>
<keyword evidence="3" id="KW-0862">Zinc</keyword>
<dbReference type="Proteomes" id="UP000050790">
    <property type="component" value="Unassembled WGS sequence"/>
</dbReference>
<dbReference type="GO" id="GO:0008270">
    <property type="term" value="F:zinc ion binding"/>
    <property type="evidence" value="ECO:0007669"/>
    <property type="project" value="UniProtKB-KW"/>
</dbReference>
<dbReference type="SUPFAM" id="SSF63748">
    <property type="entry name" value="Tudor/PWWP/MBT"/>
    <property type="match status" value="1"/>
</dbReference>
<dbReference type="AlphaFoldDB" id="A0AA84ZYK0"/>
<reference evidence="7" key="1">
    <citation type="submission" date="2023-11" db="UniProtKB">
        <authorList>
            <consortium name="WormBaseParasite"/>
        </authorList>
    </citation>
    <scope>IDENTIFICATION</scope>
</reference>
<feature type="domain" description="PWWP" evidence="4">
    <location>
        <begin position="263"/>
        <end position="328"/>
    </location>
</feature>
<organism evidence="6 7">
    <name type="scientific">Schistosoma margrebowiei</name>
    <dbReference type="NCBI Taxonomy" id="48269"/>
    <lineage>
        <taxon>Eukaryota</taxon>
        <taxon>Metazoa</taxon>
        <taxon>Spiralia</taxon>
        <taxon>Lophotrochozoa</taxon>
        <taxon>Platyhelminthes</taxon>
        <taxon>Trematoda</taxon>
        <taxon>Digenea</taxon>
        <taxon>Strigeidida</taxon>
        <taxon>Schistosomatoidea</taxon>
        <taxon>Schistosomatidae</taxon>
        <taxon>Schistosoma</taxon>
    </lineage>
</organism>
<dbReference type="Pfam" id="PF00855">
    <property type="entry name" value="PWWP"/>
    <property type="match status" value="1"/>
</dbReference>
<accession>A0AA84ZYK0</accession>
<dbReference type="Gene3D" id="3.30.40.100">
    <property type="match status" value="1"/>
</dbReference>
<protein>
    <submittedName>
        <fullName evidence="7">Zinc finger CW-type PWWP domain protein 1</fullName>
    </submittedName>
</protein>
<feature type="domain" description="CW-type" evidence="5">
    <location>
        <begin position="184"/>
        <end position="249"/>
    </location>
</feature>
<dbReference type="Pfam" id="PF07496">
    <property type="entry name" value="zf-CW"/>
    <property type="match status" value="1"/>
</dbReference>
<evidence type="ECO:0000259" key="5">
    <source>
        <dbReference type="PROSITE" id="PS51050"/>
    </source>
</evidence>
<evidence type="ECO:0000256" key="2">
    <source>
        <dbReference type="ARBA" id="ARBA00022771"/>
    </source>
</evidence>
<dbReference type="GO" id="GO:0005634">
    <property type="term" value="C:nucleus"/>
    <property type="evidence" value="ECO:0007669"/>
    <property type="project" value="TreeGrafter"/>
</dbReference>
<keyword evidence="1" id="KW-0479">Metal-binding</keyword>
<dbReference type="PROSITE" id="PS50812">
    <property type="entry name" value="PWWP"/>
    <property type="match status" value="1"/>
</dbReference>
<dbReference type="PANTHER" id="PTHR15999">
    <property type="entry name" value="ZINC FINGER CW-TYPE PWWP DOMAIN PROTEIN 1"/>
    <property type="match status" value="1"/>
</dbReference>
<sequence>MCCTKDFIFFGRYQNAYEKKHIWFHSKLKRKKKAKQSIAVARLKSSNSTLISSLLYNKLKLSAEVSNNLSGWDSEEPNISNFDKFLDETLDRISTVPLDILYKNYFKYSRVEENQSVTTNEIQFNETTSRTFNFLCSSGNHLKDISNENNLKNNRKRSFKISKGLVIGDADSAHCPRINIIEEQDLPGTWVECKFCSNWRYIPKVYDPSQLNGSWFCTLNPIYFKRLTANSTAKKYMHNPFEESEDLSAGKQGDQFIFEHFSVGSVVWVKTQGYPDWPAMVCYNSQGRYVEFDASSKEVTYYYVVFLNPKRLAMSKVPANRIYKFTTFNEVDLSKIPKRFWRRLQAAGQEAENALLLSVKNRIAIYGYHYKYEDIPVKISSQVKNSSRLYQKKLQTISNEMKPKRVYKRKIPPIHSRSINENSDKLNDYQLDNNSNHTPNMIPSSEKKLSNAIINGNTNFHKVIPVSNPISDKYNKESNNISLNNSFIEYQQLDISLKSNVLTKSNNTTFDIQYNNNTDMNVDNDVIINDNICQKMIKNDKINSIDCYSPSFLKPIECDQIMKEFICSIDNYSNFNIETTDIQMNNTIYLEQNNLSLDNYEKNKFKSNLIRNQNYFKLTYNDLLVYSNHVIVNMNDISMSPDYSNKNTVQYLSLNSSKKILYENIPFYYQYFGSNEA</sequence>
<evidence type="ECO:0000256" key="3">
    <source>
        <dbReference type="ARBA" id="ARBA00022833"/>
    </source>
</evidence>
<proteinExistence type="predicted"/>
<dbReference type="Gene3D" id="2.30.30.140">
    <property type="match status" value="1"/>
</dbReference>
<dbReference type="InterPro" id="IPR011124">
    <property type="entry name" value="Znf_CW"/>
</dbReference>
<evidence type="ECO:0000313" key="6">
    <source>
        <dbReference type="Proteomes" id="UP000050790"/>
    </source>
</evidence>
<dbReference type="PANTHER" id="PTHR15999:SF2">
    <property type="entry name" value="ZINC FINGER CW-TYPE PWWP DOMAIN PROTEIN 1"/>
    <property type="match status" value="1"/>
</dbReference>
<dbReference type="WBParaSite" id="SMRG1_54010.1">
    <property type="protein sequence ID" value="SMRG1_54010.1"/>
    <property type="gene ID" value="SMRG1_54010"/>
</dbReference>
<evidence type="ECO:0000313" key="7">
    <source>
        <dbReference type="WBParaSite" id="SMRG1_54010.1"/>
    </source>
</evidence>
<evidence type="ECO:0000256" key="1">
    <source>
        <dbReference type="ARBA" id="ARBA00022723"/>
    </source>
</evidence>
<evidence type="ECO:0000259" key="4">
    <source>
        <dbReference type="PROSITE" id="PS50812"/>
    </source>
</evidence>
<dbReference type="PROSITE" id="PS51050">
    <property type="entry name" value="ZF_CW"/>
    <property type="match status" value="1"/>
</dbReference>
<dbReference type="InterPro" id="IPR000313">
    <property type="entry name" value="PWWP_dom"/>
</dbReference>
<dbReference type="InterPro" id="IPR042778">
    <property type="entry name" value="ZCWPW1/ZCWPW2"/>
</dbReference>